<sequence>MDIIQTYVNRISTELQFKGYLIENRISMGDTPGLLYACSAKPYQTVITRVSDHFLFVDWEIGLARWKPDMIETYRSFSKTVNQKFKVPNVFRLTIPSMILVAVSTTSYDQDTIDFVQSVYETPMKGGEAGQYMLVDLALNKIYYHTRHPYKQPAATPLFESRNNLLPVMQRCLQVDYAFPSNKKR</sequence>
<evidence type="ECO:0000313" key="2">
    <source>
        <dbReference type="Proteomes" id="UP000050430"/>
    </source>
</evidence>
<dbReference type="AlphaFoldDB" id="A0A0P6XV99"/>
<evidence type="ECO:0000313" key="1">
    <source>
        <dbReference type="EMBL" id="KPL73310.1"/>
    </source>
</evidence>
<dbReference type="OrthoDB" id="9998181at2"/>
<reference evidence="1 2" key="1">
    <citation type="submission" date="2015-07" db="EMBL/GenBank/DDBJ databases">
        <title>Genome sequence of Leptolinea tardivitalis DSM 16556.</title>
        <authorList>
            <person name="Hemp J."/>
            <person name="Ward L.M."/>
            <person name="Pace L.A."/>
            <person name="Fischer W.W."/>
        </authorList>
    </citation>
    <scope>NUCLEOTIDE SEQUENCE [LARGE SCALE GENOMIC DNA]</scope>
    <source>
        <strain evidence="1 2">YMTK-2</strain>
    </source>
</reference>
<accession>A0A0P6XV99</accession>
<comment type="caution">
    <text evidence="1">The sequence shown here is derived from an EMBL/GenBank/DDBJ whole genome shotgun (WGS) entry which is preliminary data.</text>
</comment>
<protein>
    <submittedName>
        <fullName evidence="1">Uncharacterized protein</fullName>
    </submittedName>
</protein>
<gene>
    <name evidence="1" type="ORF">ADM99_03590</name>
</gene>
<organism evidence="1 2">
    <name type="scientific">Leptolinea tardivitalis</name>
    <dbReference type="NCBI Taxonomy" id="229920"/>
    <lineage>
        <taxon>Bacteria</taxon>
        <taxon>Bacillati</taxon>
        <taxon>Chloroflexota</taxon>
        <taxon>Anaerolineae</taxon>
        <taxon>Anaerolineales</taxon>
        <taxon>Anaerolineaceae</taxon>
        <taxon>Leptolinea</taxon>
    </lineage>
</organism>
<dbReference type="RefSeq" id="WP_062421723.1">
    <property type="nucleotide sequence ID" value="NZ_BBYA01000009.1"/>
</dbReference>
<dbReference type="STRING" id="229920.ADM99_03590"/>
<proteinExistence type="predicted"/>
<dbReference type="Proteomes" id="UP000050430">
    <property type="component" value="Unassembled WGS sequence"/>
</dbReference>
<dbReference type="EMBL" id="LGCK01000006">
    <property type="protein sequence ID" value="KPL73310.1"/>
    <property type="molecule type" value="Genomic_DNA"/>
</dbReference>
<name>A0A0P6XV99_9CHLR</name>
<keyword evidence="2" id="KW-1185">Reference proteome</keyword>